<comment type="caution">
    <text evidence="3">The sequence shown here is derived from an EMBL/GenBank/DDBJ whole genome shotgun (WGS) entry which is preliminary data.</text>
</comment>
<name>A0A813KBS4_POLGL</name>
<feature type="domain" description="CSD" evidence="2">
    <location>
        <begin position="62"/>
        <end position="126"/>
    </location>
</feature>
<dbReference type="GO" id="GO:0003676">
    <property type="term" value="F:nucleic acid binding"/>
    <property type="evidence" value="ECO:0007669"/>
    <property type="project" value="InterPro"/>
</dbReference>
<dbReference type="EMBL" id="CAJNNW010028168">
    <property type="protein sequence ID" value="CAE8694967.1"/>
    <property type="molecule type" value="Genomic_DNA"/>
</dbReference>
<dbReference type="Pfam" id="PF00313">
    <property type="entry name" value="CSD"/>
    <property type="match status" value="2"/>
</dbReference>
<sequence length="255" mass="25903">MASFELASSSSRATRLPSASRPGMMGMMGGMSGGVQGGKGQAKGMQNQPSAQAVATAQAQGLMTGSVKSFSEKNGYGFINVPGYPMDIKFGRQELSNCTSLSPGESVSFAVEQTPDGRVQASSVSSLSGGGSGAKRPAAAMLGGMGGMGMGGMGGMSMGNMMGGMGTLGFKQQKAAPEESPTGRFVAGMIKSYNGLKGFGFISSAGIPGDVFFMKSAMPEDAQSLQGKDVQGKTVNFEIVKTSDGKVRGQNVTFS</sequence>
<feature type="domain" description="CSD" evidence="2">
    <location>
        <begin position="185"/>
        <end position="254"/>
    </location>
</feature>
<dbReference type="InterPro" id="IPR011129">
    <property type="entry name" value="CSD"/>
</dbReference>
<proteinExistence type="predicted"/>
<dbReference type="Gene3D" id="2.40.50.140">
    <property type="entry name" value="Nucleic acid-binding proteins"/>
    <property type="match status" value="2"/>
</dbReference>
<dbReference type="PROSITE" id="PS51857">
    <property type="entry name" value="CSD_2"/>
    <property type="match status" value="2"/>
</dbReference>
<evidence type="ECO:0000256" key="1">
    <source>
        <dbReference type="SAM" id="MobiDB-lite"/>
    </source>
</evidence>
<dbReference type="SUPFAM" id="SSF50249">
    <property type="entry name" value="Nucleic acid-binding proteins"/>
    <property type="match status" value="2"/>
</dbReference>
<dbReference type="PANTHER" id="PTHR11544">
    <property type="entry name" value="COLD SHOCK DOMAIN CONTAINING PROTEINS"/>
    <property type="match status" value="1"/>
</dbReference>
<protein>
    <recommendedName>
        <fullName evidence="2">CSD domain-containing protein</fullName>
    </recommendedName>
</protein>
<feature type="region of interest" description="Disordered" evidence="1">
    <location>
        <begin position="1"/>
        <end position="51"/>
    </location>
</feature>
<dbReference type="InterPro" id="IPR012340">
    <property type="entry name" value="NA-bd_OB-fold"/>
</dbReference>
<dbReference type="SMART" id="SM00357">
    <property type="entry name" value="CSP"/>
    <property type="match status" value="2"/>
</dbReference>
<reference evidence="3" key="1">
    <citation type="submission" date="2021-02" db="EMBL/GenBank/DDBJ databases">
        <authorList>
            <person name="Dougan E. K."/>
            <person name="Rhodes N."/>
            <person name="Thang M."/>
            <person name="Chan C."/>
        </authorList>
    </citation>
    <scope>NUCLEOTIDE SEQUENCE</scope>
</reference>
<dbReference type="AlphaFoldDB" id="A0A813KBS4"/>
<evidence type="ECO:0000313" key="4">
    <source>
        <dbReference type="Proteomes" id="UP000626109"/>
    </source>
</evidence>
<dbReference type="InterPro" id="IPR050181">
    <property type="entry name" value="Cold_shock_domain"/>
</dbReference>
<gene>
    <name evidence="3" type="ORF">PGLA2088_LOCUS29120</name>
</gene>
<dbReference type="InterPro" id="IPR002059">
    <property type="entry name" value="CSP_DNA-bd"/>
</dbReference>
<organism evidence="3 4">
    <name type="scientific">Polarella glacialis</name>
    <name type="common">Dinoflagellate</name>
    <dbReference type="NCBI Taxonomy" id="89957"/>
    <lineage>
        <taxon>Eukaryota</taxon>
        <taxon>Sar</taxon>
        <taxon>Alveolata</taxon>
        <taxon>Dinophyceae</taxon>
        <taxon>Suessiales</taxon>
        <taxon>Suessiaceae</taxon>
        <taxon>Polarella</taxon>
    </lineage>
</organism>
<dbReference type="CDD" id="cd04458">
    <property type="entry name" value="CSP_CDS"/>
    <property type="match status" value="1"/>
</dbReference>
<feature type="compositionally biased region" description="Polar residues" evidence="1">
    <location>
        <begin position="1"/>
        <end position="13"/>
    </location>
</feature>
<accession>A0A813KBS4</accession>
<evidence type="ECO:0000313" key="3">
    <source>
        <dbReference type="EMBL" id="CAE8694967.1"/>
    </source>
</evidence>
<dbReference type="Proteomes" id="UP000626109">
    <property type="component" value="Unassembled WGS sequence"/>
</dbReference>
<evidence type="ECO:0000259" key="2">
    <source>
        <dbReference type="PROSITE" id="PS51857"/>
    </source>
</evidence>
<feature type="compositionally biased region" description="Gly residues" evidence="1">
    <location>
        <begin position="26"/>
        <end position="41"/>
    </location>
</feature>